<proteinExistence type="predicted"/>
<evidence type="ECO:0008006" key="3">
    <source>
        <dbReference type="Google" id="ProtNLM"/>
    </source>
</evidence>
<dbReference type="Proteomes" id="UP000515728">
    <property type="component" value="Chromosome"/>
</dbReference>
<protein>
    <recommendedName>
        <fullName evidence="3">PRC-barrel domain-containing protein</fullName>
    </recommendedName>
</protein>
<dbReference type="AlphaFoldDB" id="A0A7G7MFP7"/>
<evidence type="ECO:0000313" key="2">
    <source>
        <dbReference type="Proteomes" id="UP000515728"/>
    </source>
</evidence>
<accession>A0A7G7MFP7</accession>
<dbReference type="SUPFAM" id="SSF50346">
    <property type="entry name" value="PRC-barrel domain"/>
    <property type="match status" value="1"/>
</dbReference>
<evidence type="ECO:0000313" key="1">
    <source>
        <dbReference type="EMBL" id="QNG51608.1"/>
    </source>
</evidence>
<sequence>MDTGDQVPRLLRATAYSGGGRRIGPIAAVYVDETDRPAWVSILVDPADGERLVPLARSWLYPDRRLVVAVIRRAVEEAPVAPSGHLGAEEEDLLFRYYAHVITPASGRVLPAAVVGARLPRATDPAAVRLRRVTAAAVTAHSEGSGALG</sequence>
<dbReference type="InterPro" id="IPR011033">
    <property type="entry name" value="PRC_barrel-like_sf"/>
</dbReference>
<dbReference type="RefSeq" id="WP_185718362.1">
    <property type="nucleotide sequence ID" value="NZ_BAAAWI010000001.1"/>
</dbReference>
<organism evidence="1 2">
    <name type="scientific">Pseudonocardia petroleophila</name>
    <dbReference type="NCBI Taxonomy" id="37331"/>
    <lineage>
        <taxon>Bacteria</taxon>
        <taxon>Bacillati</taxon>
        <taxon>Actinomycetota</taxon>
        <taxon>Actinomycetes</taxon>
        <taxon>Pseudonocardiales</taxon>
        <taxon>Pseudonocardiaceae</taxon>
        <taxon>Pseudonocardia</taxon>
    </lineage>
</organism>
<dbReference type="EMBL" id="CP060131">
    <property type="protein sequence ID" value="QNG51608.1"/>
    <property type="molecule type" value="Genomic_DNA"/>
</dbReference>
<dbReference type="KEGG" id="ppel:H6H00_26445"/>
<name>A0A7G7MFP7_9PSEU</name>
<reference evidence="1 2" key="1">
    <citation type="submission" date="2020-08" db="EMBL/GenBank/DDBJ databases">
        <authorList>
            <person name="Mo P."/>
        </authorList>
    </citation>
    <scope>NUCLEOTIDE SEQUENCE [LARGE SCALE GENOMIC DNA]</scope>
    <source>
        <strain evidence="1 2">CGMCC 4.1532</strain>
    </source>
</reference>
<gene>
    <name evidence="1" type="ORF">H6H00_26445</name>
</gene>
<keyword evidence="2" id="KW-1185">Reference proteome</keyword>